<comment type="caution">
    <text evidence="2">The sequence shown here is derived from an EMBL/GenBank/DDBJ whole genome shotgun (WGS) entry which is preliminary data.</text>
</comment>
<gene>
    <name evidence="2" type="ORF">GCM10022421_09080</name>
</gene>
<reference evidence="3" key="1">
    <citation type="journal article" date="2019" name="Int. J. Syst. Evol. Microbiol.">
        <title>The Global Catalogue of Microorganisms (GCM) 10K type strain sequencing project: providing services to taxonomists for standard genome sequencing and annotation.</title>
        <authorList>
            <consortium name="The Broad Institute Genomics Platform"/>
            <consortium name="The Broad Institute Genome Sequencing Center for Infectious Disease"/>
            <person name="Wu L."/>
            <person name="Ma J."/>
        </authorList>
    </citation>
    <scope>NUCLEOTIDE SEQUENCE [LARGE SCALE GENOMIC DNA]</scope>
    <source>
        <strain evidence="3">JCM 17329</strain>
    </source>
</reference>
<dbReference type="RefSeq" id="WP_344962847.1">
    <property type="nucleotide sequence ID" value="NZ_BAABDS010000010.1"/>
</dbReference>
<dbReference type="InterPro" id="IPR025484">
    <property type="entry name" value="DUF4376"/>
</dbReference>
<organism evidence="2 3">
    <name type="scientific">Oceanisphaera sediminis</name>
    <dbReference type="NCBI Taxonomy" id="981381"/>
    <lineage>
        <taxon>Bacteria</taxon>
        <taxon>Pseudomonadati</taxon>
        <taxon>Pseudomonadota</taxon>
        <taxon>Gammaproteobacteria</taxon>
        <taxon>Aeromonadales</taxon>
        <taxon>Aeromonadaceae</taxon>
        <taxon>Oceanisphaera</taxon>
    </lineage>
</organism>
<evidence type="ECO:0000313" key="3">
    <source>
        <dbReference type="Proteomes" id="UP001501479"/>
    </source>
</evidence>
<protein>
    <recommendedName>
        <fullName evidence="1">DUF4376 domain-containing protein</fullName>
    </recommendedName>
</protein>
<proteinExistence type="predicted"/>
<evidence type="ECO:0000313" key="2">
    <source>
        <dbReference type="EMBL" id="GAA3704453.1"/>
    </source>
</evidence>
<dbReference type="EMBL" id="BAABDS010000010">
    <property type="protein sequence ID" value="GAA3704453.1"/>
    <property type="molecule type" value="Genomic_DNA"/>
</dbReference>
<keyword evidence="3" id="KW-1185">Reference proteome</keyword>
<sequence>MKIRHCSPERHARANQERDQAFTAGMEWGGHHWQIDAASRADIANRALWLLLDPSITSVEWRNQANDMVPLSRTQFLQLAQMVPKHCEHLQRHCWRQKD</sequence>
<name>A0ABP7DH39_9GAMM</name>
<dbReference type="Pfam" id="PF14301">
    <property type="entry name" value="DUF4376"/>
    <property type="match status" value="1"/>
</dbReference>
<evidence type="ECO:0000259" key="1">
    <source>
        <dbReference type="Pfam" id="PF14301"/>
    </source>
</evidence>
<feature type="domain" description="DUF4376" evidence="1">
    <location>
        <begin position="10"/>
        <end position="99"/>
    </location>
</feature>
<accession>A0ABP7DH39</accession>
<dbReference type="Proteomes" id="UP001501479">
    <property type="component" value="Unassembled WGS sequence"/>
</dbReference>